<dbReference type="Pfam" id="PF04333">
    <property type="entry name" value="MlaA"/>
    <property type="match status" value="1"/>
</dbReference>
<sequence>MATLSKFAHHTHSKLRLVCVLLLLLISGCASTSSVDGEPHPNDPLEPFNRAMWAFNYDFLDPYLVRPVSLTYGYVMPSFARSGVSNFLANLDEPASVVNNLIMGNGDLALLHLNRFWVNTTFGVAGLMDVASRGGLVKEEERVFSDAIGHYGVGNGWYLMIPAYGPLTTREVTDYADNLYPPLSYLNFWASFGKWLLEGVETRIDLVEQEALLENSPDPYALTRDVYLQRRDYRADITQDIPVDQQEEDDLDAYLDDL</sequence>
<dbReference type="PRINTS" id="PR01805">
    <property type="entry name" value="VACJLIPOPROT"/>
</dbReference>
<keyword evidence="2 3" id="KW-0732">Signal</keyword>
<comment type="caution">
    <text evidence="4">The sequence shown here is derived from an EMBL/GenBank/DDBJ whole genome shotgun (WGS) entry which is preliminary data.</text>
</comment>
<dbReference type="InterPro" id="IPR007428">
    <property type="entry name" value="MlaA"/>
</dbReference>
<keyword evidence="4" id="KW-0449">Lipoprotein</keyword>
<dbReference type="PANTHER" id="PTHR30035:SF3">
    <property type="entry name" value="INTERMEMBRANE PHOSPHOLIPID TRANSPORT SYSTEM LIPOPROTEIN MLAA"/>
    <property type="match status" value="1"/>
</dbReference>
<evidence type="ECO:0000313" key="4">
    <source>
        <dbReference type="EMBL" id="MBM7036296.1"/>
    </source>
</evidence>
<feature type="signal peptide" evidence="3">
    <location>
        <begin position="1"/>
        <end position="32"/>
    </location>
</feature>
<feature type="chain" id="PRO_5045205080" evidence="3">
    <location>
        <begin position="33"/>
        <end position="258"/>
    </location>
</feature>
<dbReference type="PANTHER" id="PTHR30035">
    <property type="entry name" value="LIPOPROTEIN VACJ-RELATED"/>
    <property type="match status" value="1"/>
</dbReference>
<organism evidence="4 5">
    <name type="scientific">Vibrio ulleungensis</name>
    <dbReference type="NCBI Taxonomy" id="2807619"/>
    <lineage>
        <taxon>Bacteria</taxon>
        <taxon>Pseudomonadati</taxon>
        <taxon>Pseudomonadota</taxon>
        <taxon>Gammaproteobacteria</taxon>
        <taxon>Vibrionales</taxon>
        <taxon>Vibrionaceae</taxon>
        <taxon>Vibrio</taxon>
    </lineage>
</organism>
<name>A0ABS2HGS3_9VIBR</name>
<proteinExistence type="inferred from homology"/>
<gene>
    <name evidence="4" type="ORF">JQC93_07700</name>
</gene>
<protein>
    <submittedName>
        <fullName evidence="4">VacJ family lipoprotein</fullName>
    </submittedName>
</protein>
<keyword evidence="5" id="KW-1185">Reference proteome</keyword>
<evidence type="ECO:0000313" key="5">
    <source>
        <dbReference type="Proteomes" id="UP000809621"/>
    </source>
</evidence>
<dbReference type="EMBL" id="JAFEUM010000002">
    <property type="protein sequence ID" value="MBM7036296.1"/>
    <property type="molecule type" value="Genomic_DNA"/>
</dbReference>
<accession>A0ABS2HGS3</accession>
<evidence type="ECO:0000256" key="3">
    <source>
        <dbReference type="SAM" id="SignalP"/>
    </source>
</evidence>
<dbReference type="Proteomes" id="UP000809621">
    <property type="component" value="Unassembled WGS sequence"/>
</dbReference>
<dbReference type="RefSeq" id="WP_205157875.1">
    <property type="nucleotide sequence ID" value="NZ_JAFEUM010000002.1"/>
</dbReference>
<reference evidence="4 5" key="1">
    <citation type="submission" date="2021-02" db="EMBL/GenBank/DDBJ databases">
        <authorList>
            <person name="Park J.-S."/>
        </authorList>
    </citation>
    <scope>NUCLEOTIDE SEQUENCE [LARGE SCALE GENOMIC DNA]</scope>
    <source>
        <strain evidence="4 5">188UL20-2</strain>
    </source>
</reference>
<dbReference type="PROSITE" id="PS51257">
    <property type="entry name" value="PROKAR_LIPOPROTEIN"/>
    <property type="match status" value="1"/>
</dbReference>
<evidence type="ECO:0000256" key="2">
    <source>
        <dbReference type="ARBA" id="ARBA00022729"/>
    </source>
</evidence>
<evidence type="ECO:0000256" key="1">
    <source>
        <dbReference type="ARBA" id="ARBA00010634"/>
    </source>
</evidence>
<comment type="similarity">
    <text evidence="1">Belongs to the MlaA family.</text>
</comment>